<dbReference type="Gene3D" id="1.10.10.2840">
    <property type="entry name" value="PucR C-terminal helix-turn-helix domain"/>
    <property type="match status" value="1"/>
</dbReference>
<organism evidence="4 5">
    <name type="scientific">Actinacidiphila rubida</name>
    <dbReference type="NCBI Taxonomy" id="310780"/>
    <lineage>
        <taxon>Bacteria</taxon>
        <taxon>Bacillati</taxon>
        <taxon>Actinomycetota</taxon>
        <taxon>Actinomycetes</taxon>
        <taxon>Kitasatosporales</taxon>
        <taxon>Streptomycetaceae</taxon>
        <taxon>Actinacidiphila</taxon>
    </lineage>
</organism>
<dbReference type="InterPro" id="IPR025736">
    <property type="entry name" value="PucR_C-HTH_dom"/>
</dbReference>
<reference evidence="4 5" key="1">
    <citation type="submission" date="2016-10" db="EMBL/GenBank/DDBJ databases">
        <authorList>
            <person name="de Groot N.N."/>
        </authorList>
    </citation>
    <scope>NUCLEOTIDE SEQUENCE [LARGE SCALE GENOMIC DNA]</scope>
    <source>
        <strain evidence="4 5">CGMCC 4.2026</strain>
    </source>
</reference>
<dbReference type="Proteomes" id="UP000181951">
    <property type="component" value="Unassembled WGS sequence"/>
</dbReference>
<gene>
    <name evidence="4" type="ORF">SAMN05216267_101052</name>
</gene>
<evidence type="ECO:0000259" key="3">
    <source>
        <dbReference type="Pfam" id="PF17853"/>
    </source>
</evidence>
<dbReference type="Pfam" id="PF17853">
    <property type="entry name" value="GGDEF_2"/>
    <property type="match status" value="1"/>
</dbReference>
<sequence length="421" mass="44659">MNATETTVDHASDVRGAAEQARNDWRAAMVRSVADAVVGQVFADRANSAAFRARIGHVVHAHLAASGVLGRAAADPPRSVDNEAAAFGAWLAEQQIPPEVVHDAYWTGMRHALRIWADAGWPGLARSSEPSGSPASPGPVPAERVARATQYAMELTDRGTTAAKAEHARTTATLLRGGDLRRHATAREILDGAHDTATAGLEAALGYRLSLTHIAVLLDMPSRQAAERVLRGVAAATGARDRLLVPLSAPQWAGWLGYTRDPGARGLAAVHRAVRDHGVVASVGGARHGIDGFRRSVTEARRIEDMRAVLAPGQDRVLSFTELALESVLLSDVDAARAFAIDELGELAEPTARAARLRKTLSVWLSCGSQTLTASRLGIHENTVRLRIATASRTLGPCLLDRRTELLIALRLCGVVGAGRG</sequence>
<dbReference type="STRING" id="310780.SAMN05216267_101052"/>
<proteinExistence type="inferred from homology"/>
<evidence type="ECO:0000313" key="4">
    <source>
        <dbReference type="EMBL" id="SEN78672.1"/>
    </source>
</evidence>
<comment type="similarity">
    <text evidence="1">Belongs to the CdaR family.</text>
</comment>
<dbReference type="PANTHER" id="PTHR33744">
    <property type="entry name" value="CARBOHYDRATE DIACID REGULATOR"/>
    <property type="match status" value="1"/>
</dbReference>
<evidence type="ECO:0000259" key="2">
    <source>
        <dbReference type="Pfam" id="PF13556"/>
    </source>
</evidence>
<dbReference type="Pfam" id="PF13556">
    <property type="entry name" value="HTH_30"/>
    <property type="match status" value="1"/>
</dbReference>
<dbReference type="EMBL" id="FODD01000010">
    <property type="protein sequence ID" value="SEN78672.1"/>
    <property type="molecule type" value="Genomic_DNA"/>
</dbReference>
<protein>
    <submittedName>
        <fullName evidence="4">PucR C-terminal helix-turn-helix domain-containing protein</fullName>
    </submittedName>
</protein>
<name>A0A1H8JD16_9ACTN</name>
<dbReference type="InterPro" id="IPR051448">
    <property type="entry name" value="CdaR-like_regulators"/>
</dbReference>
<feature type="domain" description="CdaR GGDEF-like" evidence="3">
    <location>
        <begin position="201"/>
        <end position="302"/>
    </location>
</feature>
<accession>A0A1H8JD16</accession>
<dbReference type="AlphaFoldDB" id="A0A1H8JD16"/>
<dbReference type="PANTHER" id="PTHR33744:SF1">
    <property type="entry name" value="DNA-BINDING TRANSCRIPTIONAL ACTIVATOR ADER"/>
    <property type="match status" value="1"/>
</dbReference>
<keyword evidence="5" id="KW-1185">Reference proteome</keyword>
<dbReference type="RefSeq" id="WP_069461776.1">
    <property type="nucleotide sequence ID" value="NZ_FODD01000010.1"/>
</dbReference>
<feature type="domain" description="PucR C-terminal helix-turn-helix" evidence="2">
    <location>
        <begin position="357"/>
        <end position="411"/>
    </location>
</feature>
<dbReference type="OrthoDB" id="3190266at2"/>
<evidence type="ECO:0000313" key="5">
    <source>
        <dbReference type="Proteomes" id="UP000181951"/>
    </source>
</evidence>
<dbReference type="InterPro" id="IPR041522">
    <property type="entry name" value="CdaR_GGDEF"/>
</dbReference>
<evidence type="ECO:0000256" key="1">
    <source>
        <dbReference type="ARBA" id="ARBA00006754"/>
    </source>
</evidence>
<dbReference type="InterPro" id="IPR042070">
    <property type="entry name" value="PucR_C-HTH_sf"/>
</dbReference>